<organism evidence="4 5">
    <name type="scientific">Coemansia asiatica</name>
    <dbReference type="NCBI Taxonomy" id="1052880"/>
    <lineage>
        <taxon>Eukaryota</taxon>
        <taxon>Fungi</taxon>
        <taxon>Fungi incertae sedis</taxon>
        <taxon>Zoopagomycota</taxon>
        <taxon>Kickxellomycotina</taxon>
        <taxon>Kickxellomycetes</taxon>
        <taxon>Kickxellales</taxon>
        <taxon>Kickxellaceae</taxon>
        <taxon>Coemansia</taxon>
    </lineage>
</organism>
<evidence type="ECO:0000256" key="2">
    <source>
        <dbReference type="SAM" id="MobiDB-lite"/>
    </source>
</evidence>
<feature type="region of interest" description="Disordered" evidence="2">
    <location>
        <begin position="258"/>
        <end position="288"/>
    </location>
</feature>
<feature type="compositionally biased region" description="Low complexity" evidence="2">
    <location>
        <begin position="61"/>
        <end position="70"/>
    </location>
</feature>
<dbReference type="Pfam" id="PF00773">
    <property type="entry name" value="RNB"/>
    <property type="match status" value="1"/>
</dbReference>
<sequence>MDHPKTESASAPGQIAANGSRKHHKPQQQHPSTSRTRTRTHRRSSASGQTADACLLGHAMPVPASAAAPEPKSKPKPKQRHAHHRQTANAITANPDSERQIKTPGKTRRKKPATSASLEPSAAETGTHPPSLPSIYAAYVDADQLAAGFASGQLVRGVLRSNPKNRSDAYVSLDETPSAAAVRRYPQLAEFDVGSGNDIYVCGDIDRNRAINGDIVAVRILNKAQARNSYRMHRMMEDKHHDDMRAQRRARLEHMASRLGSNTSSDATTPPGSAASTGSFSADTQDSSKSRMPELFGAVAAVLRANDDRCFTGTINTSPPSSVKKHATFVRSLDPSTLWFKPLNQALPFMALAASDVPKRLFASKSKRCCTVRLLKWEICDPVPTACFVSDLGKRGPLDIETRLILEENGVCTEPFSPAVLRCLPQTPWRIPARELRRRTDLRRACIFTIDPPTARDLDDAVSCEPLPNGNVLVGVHIADVSYFVRPDTALDLEARQRATTTYMVQKAIPMLPAMLCEDLCSLNAGVDRLAFSVMWEMDPNSATVLSTWFGRTVINSACKLSYDDAQKVIDGAYLPEDISCFQLSRSNKPVPATDSRKRQIEQCIRWFYHLSVIMRNRRFASGALSLSSIKLSFELDDAGNPKSCKPYPIKDSNRLIEEFMLLANMSVAARIEASFPDASLLRRHSPPLARRLDETCEQLRHSGIDIDSSSSCSIQASLNNIDDPDIRFTVESILTAPMQRAAYFSTHAINDKSGYAHYALNVPLYTHFTSPIRRYADVIVHRTLEASLAKDGCHLSSAHPLLPKRWSQFFPRTPATGSLTHGGGGSIGSSSSFGLELVPQSSEISKIAHRCNLRKDAAKKAQDASLKLFAVSYLAQTTRRAGTSGIFTGAVVTKIRQDCFVVVLPMFGIESTIFMDRMADRHNQVQSTDSREWKLDMWLVDPAALTLYWKADSSSSGSCNLVEQMAALAITSHGHSKIGLALHSSSEHIQQTIRVFDKVTVYVEPTLNLPDLSVKLAMPRIDYLI</sequence>
<name>A0A9W8CKZ1_9FUNG</name>
<gene>
    <name evidence="4" type="ORF">LPJ64_002419</name>
</gene>
<dbReference type="InterPro" id="IPR012340">
    <property type="entry name" value="NA-bd_OB-fold"/>
</dbReference>
<accession>A0A9W8CKZ1</accession>
<keyword evidence="5" id="KW-1185">Reference proteome</keyword>
<dbReference type="SMART" id="SM00955">
    <property type="entry name" value="RNB"/>
    <property type="match status" value="1"/>
</dbReference>
<dbReference type="EMBL" id="JANBOH010000077">
    <property type="protein sequence ID" value="KAJ1646041.1"/>
    <property type="molecule type" value="Genomic_DNA"/>
</dbReference>
<dbReference type="GO" id="GO:0003723">
    <property type="term" value="F:RNA binding"/>
    <property type="evidence" value="ECO:0007669"/>
    <property type="project" value="InterPro"/>
</dbReference>
<dbReference type="InterPro" id="IPR022966">
    <property type="entry name" value="RNase_II/R_CS"/>
</dbReference>
<dbReference type="AlphaFoldDB" id="A0A9W8CKZ1"/>
<dbReference type="Pfam" id="PF17849">
    <property type="entry name" value="OB_Dis3"/>
    <property type="match status" value="1"/>
</dbReference>
<dbReference type="GO" id="GO:0000932">
    <property type="term" value="C:P-body"/>
    <property type="evidence" value="ECO:0007669"/>
    <property type="project" value="TreeGrafter"/>
</dbReference>
<evidence type="ECO:0000313" key="5">
    <source>
        <dbReference type="Proteomes" id="UP001145021"/>
    </source>
</evidence>
<proteinExistence type="inferred from homology"/>
<dbReference type="Gene3D" id="2.40.50.690">
    <property type="match status" value="1"/>
</dbReference>
<evidence type="ECO:0000256" key="1">
    <source>
        <dbReference type="RuleBase" id="RU003901"/>
    </source>
</evidence>
<feature type="region of interest" description="Disordered" evidence="2">
    <location>
        <begin position="1"/>
        <end position="130"/>
    </location>
</feature>
<feature type="compositionally biased region" description="Basic residues" evidence="2">
    <location>
        <begin position="74"/>
        <end position="86"/>
    </location>
</feature>
<dbReference type="GO" id="GO:0006402">
    <property type="term" value="P:mRNA catabolic process"/>
    <property type="evidence" value="ECO:0007669"/>
    <property type="project" value="TreeGrafter"/>
</dbReference>
<comment type="caution">
    <text evidence="4">The sequence shown here is derived from an EMBL/GenBank/DDBJ whole genome shotgun (WGS) entry which is preliminary data.</text>
</comment>
<comment type="similarity">
    <text evidence="1">Belongs to the RNR ribonuclease family.</text>
</comment>
<dbReference type="InterPro" id="IPR050180">
    <property type="entry name" value="RNR_Ribonuclease"/>
</dbReference>
<feature type="domain" description="RNB" evidence="3">
    <location>
        <begin position="439"/>
        <end position="791"/>
    </location>
</feature>
<dbReference type="InterPro" id="IPR001900">
    <property type="entry name" value="RNase_II/R"/>
</dbReference>
<dbReference type="PANTHER" id="PTHR23355:SF9">
    <property type="entry name" value="DIS3-LIKE EXONUCLEASE 2"/>
    <property type="match status" value="1"/>
</dbReference>
<dbReference type="Proteomes" id="UP001145021">
    <property type="component" value="Unassembled WGS sequence"/>
</dbReference>
<reference evidence="4" key="1">
    <citation type="submission" date="2022-07" db="EMBL/GenBank/DDBJ databases">
        <title>Phylogenomic reconstructions and comparative analyses of Kickxellomycotina fungi.</title>
        <authorList>
            <person name="Reynolds N.K."/>
            <person name="Stajich J.E."/>
            <person name="Barry K."/>
            <person name="Grigoriev I.V."/>
            <person name="Crous P."/>
            <person name="Smith M.E."/>
        </authorList>
    </citation>
    <scope>NUCLEOTIDE SEQUENCE</scope>
    <source>
        <strain evidence="4">NBRC 105413</strain>
    </source>
</reference>
<dbReference type="InterPro" id="IPR041505">
    <property type="entry name" value="Dis3_CSD2"/>
</dbReference>
<protein>
    <recommendedName>
        <fullName evidence="3">RNB domain-containing protein</fullName>
    </recommendedName>
</protein>
<evidence type="ECO:0000259" key="3">
    <source>
        <dbReference type="SMART" id="SM00955"/>
    </source>
</evidence>
<feature type="compositionally biased region" description="Polar residues" evidence="2">
    <location>
        <begin position="259"/>
        <end position="285"/>
    </location>
</feature>
<dbReference type="GO" id="GO:0000175">
    <property type="term" value="F:3'-5'-RNA exonuclease activity"/>
    <property type="evidence" value="ECO:0007669"/>
    <property type="project" value="TreeGrafter"/>
</dbReference>
<dbReference type="SUPFAM" id="SSF50249">
    <property type="entry name" value="Nucleic acid-binding proteins"/>
    <property type="match status" value="3"/>
</dbReference>
<dbReference type="Gene3D" id="2.40.50.140">
    <property type="entry name" value="Nucleic acid-binding proteins"/>
    <property type="match status" value="1"/>
</dbReference>
<evidence type="ECO:0000313" key="4">
    <source>
        <dbReference type="EMBL" id="KAJ1646041.1"/>
    </source>
</evidence>
<dbReference type="PANTHER" id="PTHR23355">
    <property type="entry name" value="RIBONUCLEASE"/>
    <property type="match status" value="1"/>
</dbReference>
<dbReference type="PROSITE" id="PS01175">
    <property type="entry name" value="RIBONUCLEASE_II"/>
    <property type="match status" value="1"/>
</dbReference>